<dbReference type="EMBL" id="CAXAMN010016668">
    <property type="protein sequence ID" value="CAK9048755.1"/>
    <property type="molecule type" value="Genomic_DNA"/>
</dbReference>
<evidence type="ECO:0000313" key="3">
    <source>
        <dbReference type="Proteomes" id="UP001642484"/>
    </source>
</evidence>
<comment type="caution">
    <text evidence="2">The sequence shown here is derived from an EMBL/GenBank/DDBJ whole genome shotgun (WGS) entry which is preliminary data.</text>
</comment>
<organism evidence="2 3">
    <name type="scientific">Durusdinium trenchii</name>
    <dbReference type="NCBI Taxonomy" id="1381693"/>
    <lineage>
        <taxon>Eukaryota</taxon>
        <taxon>Sar</taxon>
        <taxon>Alveolata</taxon>
        <taxon>Dinophyceae</taxon>
        <taxon>Suessiales</taxon>
        <taxon>Symbiodiniaceae</taxon>
        <taxon>Durusdinium</taxon>
    </lineage>
</organism>
<evidence type="ECO:0000313" key="1">
    <source>
        <dbReference type="EMBL" id="CAK8985374.1"/>
    </source>
</evidence>
<evidence type="ECO:0000313" key="2">
    <source>
        <dbReference type="EMBL" id="CAK9048755.1"/>
    </source>
</evidence>
<proteinExistence type="predicted"/>
<keyword evidence="3" id="KW-1185">Reference proteome</keyword>
<reference evidence="2 3" key="1">
    <citation type="submission" date="2024-02" db="EMBL/GenBank/DDBJ databases">
        <authorList>
            <person name="Chen Y."/>
            <person name="Shah S."/>
            <person name="Dougan E. K."/>
            <person name="Thang M."/>
            <person name="Chan C."/>
        </authorList>
    </citation>
    <scope>NUCLEOTIDE SEQUENCE [LARGE SCALE GENOMIC DNA]</scope>
</reference>
<dbReference type="Proteomes" id="UP001642484">
    <property type="component" value="Unassembled WGS sequence"/>
</dbReference>
<accession>A0ABP0MF26</accession>
<name>A0ABP0MF26_9DINO</name>
<gene>
    <name evidence="1" type="ORF">CCMP2556_LOCUS118</name>
    <name evidence="2" type="ORF">CCMP2556_LOCUS25070</name>
</gene>
<sequence>MVVVFETNEPYSPAMLEAALIDIYKCLQAPSSIPFASCAAAINTARDVVADIGPRAASRSVGLLDIARCNPRHSERETHKVLAKKYGLALDIPQSRLSTKDDGCHIPLLRLRDWARFLLKHNCWHLCTGLVRPDQKRERSILKVFWARYKQWNPKHPIFQKAARGEVCLSRVAPICFHGDEGRSRKRSPFMVLSFYPMLGRGVCLQKKQKAQPLKRYLKLKPNFKGHSYTSRWLFTGLRKRDYTDKREHNWKLVLEEAATEAAHMCEVGAESLSGERHWMQLVHICGDWPFLHKSGYFRRSFLTVQKRLSQRRLAGICHLCLAGTSDVQFEQIATRRPKWLSTLHQESPFDEPNPFSVVLHVEDRLSELWAYDLFHVWHLGVSKNYLGSVLVILSELEPHSSVDARFDSLTEKYKTWCRVHKRRAHVIKINKELLNWTTTSQFPTGSWHKGELSTVLMEYVEWRFLSESFDDPMLTKAAEACHAIQACIRGMYSADLFLSPSESHQISELGFRFLRRYEQLAQEAHAQHKNLFVFQPKIHIIPHWLVALSKASKDNRYALNPLGTSCQQNEDFIGRASRVSRKVATSDLSLSRIMDRYLKAAFAKWVDCGYLVKPE</sequence>
<dbReference type="EMBL" id="CAXAMN010000001">
    <property type="protein sequence ID" value="CAK8985374.1"/>
    <property type="molecule type" value="Genomic_DNA"/>
</dbReference>
<protein>
    <submittedName>
        <fullName evidence="2">Uncharacterized protein</fullName>
    </submittedName>
</protein>